<keyword evidence="2 7" id="KW-0639">Primosome</keyword>
<evidence type="ECO:0000256" key="7">
    <source>
        <dbReference type="HAMAP-Rule" id="MF_00701"/>
    </source>
</evidence>
<name>F2KNR5_ARCVS</name>
<evidence type="ECO:0000256" key="3">
    <source>
        <dbReference type="ARBA" id="ARBA00022705"/>
    </source>
</evidence>
<evidence type="ECO:0000256" key="4">
    <source>
        <dbReference type="ARBA" id="ARBA00022723"/>
    </source>
</evidence>
<proteinExistence type="inferred from homology"/>
<evidence type="ECO:0000256" key="6">
    <source>
        <dbReference type="ARBA" id="ARBA00023014"/>
    </source>
</evidence>
<dbReference type="Pfam" id="PF26466">
    <property type="entry name" value="DNA_primase_lrg_N"/>
    <property type="match status" value="1"/>
</dbReference>
<dbReference type="OrthoDB" id="46081at2157"/>
<dbReference type="RefSeq" id="WP_013684053.1">
    <property type="nucleotide sequence ID" value="NC_015320.1"/>
</dbReference>
<dbReference type="KEGG" id="ave:Arcve_1388"/>
<reference evidence="9 10" key="1">
    <citation type="submission" date="2011-03" db="EMBL/GenBank/DDBJ databases">
        <title>The complete genome of Archaeoglobus veneficus SNP6.</title>
        <authorList>
            <consortium name="US DOE Joint Genome Institute (JGI-PGF)"/>
            <person name="Lucas S."/>
            <person name="Copeland A."/>
            <person name="Lapidus A."/>
            <person name="Bruce D."/>
            <person name="Goodwin L."/>
            <person name="Pitluck S."/>
            <person name="Kyrpides N."/>
            <person name="Mavromatis K."/>
            <person name="Pagani I."/>
            <person name="Ivanova N."/>
            <person name="Mikhailova N."/>
            <person name="Lu M."/>
            <person name="Detter J.C."/>
            <person name="Tapia R."/>
            <person name="Han C."/>
            <person name="Land M."/>
            <person name="Hauser L."/>
            <person name="Markowitz V."/>
            <person name="Cheng J.-F."/>
            <person name="Hugenholtz P."/>
            <person name="Woyke T."/>
            <person name="Wu D."/>
            <person name="Spring S."/>
            <person name="Brambilla E."/>
            <person name="Klenk H.-P."/>
            <person name="Eisen J.A."/>
        </authorList>
    </citation>
    <scope>NUCLEOTIDE SEQUENCE [LARGE SCALE GENOMIC DNA]</scope>
    <source>
        <strain>SNP6</strain>
    </source>
</reference>
<dbReference type="SUPFAM" id="SSF140914">
    <property type="entry name" value="PriB N-terminal domain-like"/>
    <property type="match status" value="1"/>
</dbReference>
<dbReference type="PANTHER" id="PTHR10537">
    <property type="entry name" value="DNA PRIMASE LARGE SUBUNIT"/>
    <property type="match status" value="1"/>
</dbReference>
<organism evidence="9 10">
    <name type="scientific">Archaeoglobus veneficus (strain DSM 11195 / SNP6)</name>
    <dbReference type="NCBI Taxonomy" id="693661"/>
    <lineage>
        <taxon>Archaea</taxon>
        <taxon>Methanobacteriati</taxon>
        <taxon>Methanobacteriota</taxon>
        <taxon>Archaeoglobi</taxon>
        <taxon>Archaeoglobales</taxon>
        <taxon>Archaeoglobaceae</taxon>
        <taxon>Archaeoglobus</taxon>
    </lineage>
</organism>
<dbReference type="PANTHER" id="PTHR10537:SF3">
    <property type="entry name" value="DNA PRIMASE LARGE SUBUNIT"/>
    <property type="match status" value="1"/>
</dbReference>
<evidence type="ECO:0000256" key="1">
    <source>
        <dbReference type="ARBA" id="ARBA00022485"/>
    </source>
</evidence>
<dbReference type="InterPro" id="IPR058560">
    <property type="entry name" value="DNA_primase_C"/>
</dbReference>
<dbReference type="GO" id="GO:0046872">
    <property type="term" value="F:metal ion binding"/>
    <property type="evidence" value="ECO:0007669"/>
    <property type="project" value="UniProtKB-KW"/>
</dbReference>
<dbReference type="AlphaFoldDB" id="F2KNR5"/>
<dbReference type="HOGENOM" id="CLU_052778_0_0_2"/>
<dbReference type="GO" id="GO:0003899">
    <property type="term" value="F:DNA-directed RNA polymerase activity"/>
    <property type="evidence" value="ECO:0007669"/>
    <property type="project" value="InterPro"/>
</dbReference>
<evidence type="ECO:0000256" key="5">
    <source>
        <dbReference type="ARBA" id="ARBA00023004"/>
    </source>
</evidence>
<protein>
    <recommendedName>
        <fullName evidence="7">DNA primase large subunit PriL</fullName>
    </recommendedName>
</protein>
<dbReference type="InterPro" id="IPR007238">
    <property type="entry name" value="DNA_primase_lsu_euk/arc"/>
</dbReference>
<feature type="binding site" evidence="7">
    <location>
        <position position="350"/>
    </location>
    <ligand>
        <name>[4Fe-4S] cluster</name>
        <dbReference type="ChEBI" id="CHEBI:49883"/>
    </ligand>
</feature>
<dbReference type="STRING" id="693661.Arcve_1388"/>
<keyword evidence="5 7" id="KW-0408">Iron</keyword>
<dbReference type="GO" id="GO:1990077">
    <property type="term" value="C:primosome complex"/>
    <property type="evidence" value="ECO:0007669"/>
    <property type="project" value="UniProtKB-KW"/>
</dbReference>
<feature type="domain" description="DNA primase large subunit C-terminal" evidence="8">
    <location>
        <begin position="268"/>
        <end position="360"/>
    </location>
</feature>
<sequence length="396" mass="45523">MAQPFLPILPLIAKYPFIRLTAPFIQHEYGSIDAILSSSKKSDVEARELGKRIVEAVVEGKSIDIEYPRAAFLCSACDRDCVECEALKTLYFYRCNACGECYRNCHQEVSYETYLRYKLQAKRAAVAYITSKIIVSQLEPWVRRKYAVREADRYAEIMYSEEDNVIRLLAAELGVRAEIGDEYRVHVVSYLRGAARIKAERWRLLNRKLSKGWVELEREEFLRLLKERLREKLEESAAYEVKGLEDYIAQLSAKTERVKKDIKVELGEVDVSCFPPCMKKILSDLQSGVNVPHTARFAITSFMLNIGLSVDEIISLFSSAPDFDEEKTRYQVEHIAGARGRGTEYDCPACDTMRTYHNCYAECKVSHPISYYEWCVKRKRGKGKTAKETEKEGGEK</sequence>
<comment type="subunit">
    <text evidence="7">Heterodimer of a small subunit (PriS) and a large subunit (PriL).</text>
</comment>
<evidence type="ECO:0000256" key="2">
    <source>
        <dbReference type="ARBA" id="ARBA00022515"/>
    </source>
</evidence>
<dbReference type="InterPro" id="IPR023642">
    <property type="entry name" value="DNA_primase_lsu_PriL"/>
</dbReference>
<accession>F2KNR5</accession>
<keyword evidence="1 7" id="KW-0004">4Fe-4S</keyword>
<comment type="function">
    <text evidence="7">Regulatory subunit of DNA primase, an RNA polymerase that catalyzes the synthesis of short RNA molecules used as primers for DNA polymerase during DNA replication. Stabilizes and modulates the activity of the small subunit, increasing the rate of DNA synthesis, and conferring RNA synthesis capability. The DNA polymerase activity may enable DNA primase to also catalyze primer extension after primer synthesis. May also play a role in DNA repair.</text>
</comment>
<dbReference type="eggNOG" id="arCOG03013">
    <property type="taxonomic scope" value="Archaea"/>
</dbReference>
<evidence type="ECO:0000313" key="10">
    <source>
        <dbReference type="Proteomes" id="UP000008136"/>
    </source>
</evidence>
<dbReference type="GO" id="GO:0006270">
    <property type="term" value="P:DNA replication initiation"/>
    <property type="evidence" value="ECO:0007669"/>
    <property type="project" value="TreeGrafter"/>
</dbReference>
<keyword evidence="4 7" id="KW-0479">Metal-binding</keyword>
<dbReference type="Proteomes" id="UP000008136">
    <property type="component" value="Chromosome"/>
</dbReference>
<dbReference type="GeneID" id="10394511"/>
<dbReference type="EMBL" id="CP002588">
    <property type="protein sequence ID" value="AEA47392.1"/>
    <property type="molecule type" value="Genomic_DNA"/>
</dbReference>
<feature type="binding site" evidence="7">
    <location>
        <position position="363"/>
    </location>
    <ligand>
        <name>[4Fe-4S] cluster</name>
        <dbReference type="ChEBI" id="CHEBI:49883"/>
    </ligand>
</feature>
<comment type="similarity">
    <text evidence="7">Belongs to the eukaryotic-type primase large subunit family.</text>
</comment>
<evidence type="ECO:0000259" key="8">
    <source>
        <dbReference type="Pfam" id="PF04104"/>
    </source>
</evidence>
<dbReference type="GO" id="GO:0006269">
    <property type="term" value="P:DNA replication, synthesis of primer"/>
    <property type="evidence" value="ECO:0007669"/>
    <property type="project" value="UniProtKB-UniRule"/>
</dbReference>
<gene>
    <name evidence="7" type="primary">priL</name>
    <name evidence="9" type="ordered locus">Arcve_1388</name>
</gene>
<keyword evidence="10" id="KW-1185">Reference proteome</keyword>
<keyword evidence="6 7" id="KW-0411">Iron-sulfur</keyword>
<feature type="binding site" evidence="7">
    <location>
        <position position="277"/>
    </location>
    <ligand>
        <name>[4Fe-4S] cluster</name>
        <dbReference type="ChEBI" id="CHEBI:49883"/>
    </ligand>
</feature>
<dbReference type="Pfam" id="PF04104">
    <property type="entry name" value="DNA_primase_lrg"/>
    <property type="match status" value="1"/>
</dbReference>
<dbReference type="CDD" id="cd06560">
    <property type="entry name" value="PriL"/>
    <property type="match status" value="1"/>
</dbReference>
<feature type="binding site" evidence="7">
    <location>
        <position position="359"/>
    </location>
    <ligand>
        <name>[4Fe-4S] cluster</name>
        <dbReference type="ChEBI" id="CHEBI:49883"/>
    </ligand>
</feature>
<dbReference type="GO" id="GO:0051539">
    <property type="term" value="F:4 iron, 4 sulfur cluster binding"/>
    <property type="evidence" value="ECO:0007669"/>
    <property type="project" value="UniProtKB-UniRule"/>
</dbReference>
<evidence type="ECO:0000313" key="9">
    <source>
        <dbReference type="EMBL" id="AEA47392.1"/>
    </source>
</evidence>
<dbReference type="HAMAP" id="MF_00701">
    <property type="entry name" value="DNA_primase_lrg_arc"/>
    <property type="match status" value="1"/>
</dbReference>
<comment type="cofactor">
    <cofactor evidence="7">
        <name>[4Fe-4S] cluster</name>
        <dbReference type="ChEBI" id="CHEBI:49883"/>
    </cofactor>
    <text evidence="7">Binds 1 [4Fe-4S] cluster.</text>
</comment>
<keyword evidence="3 7" id="KW-0235">DNA replication</keyword>